<gene>
    <name evidence="2" type="ORF">EV356DRAFT_528576</name>
</gene>
<protein>
    <submittedName>
        <fullName evidence="2">Uncharacterized protein</fullName>
    </submittedName>
</protein>
<feature type="compositionally biased region" description="Polar residues" evidence="1">
    <location>
        <begin position="105"/>
        <end position="115"/>
    </location>
</feature>
<organism evidence="2 3">
    <name type="scientific">Viridothelium virens</name>
    <name type="common">Speckled blister lichen</name>
    <name type="synonym">Trypethelium virens</name>
    <dbReference type="NCBI Taxonomy" id="1048519"/>
    <lineage>
        <taxon>Eukaryota</taxon>
        <taxon>Fungi</taxon>
        <taxon>Dikarya</taxon>
        <taxon>Ascomycota</taxon>
        <taxon>Pezizomycotina</taxon>
        <taxon>Dothideomycetes</taxon>
        <taxon>Dothideomycetes incertae sedis</taxon>
        <taxon>Trypetheliales</taxon>
        <taxon>Trypetheliaceae</taxon>
        <taxon>Viridothelium</taxon>
    </lineage>
</organism>
<feature type="compositionally biased region" description="Low complexity" evidence="1">
    <location>
        <begin position="85"/>
        <end position="104"/>
    </location>
</feature>
<keyword evidence="3" id="KW-1185">Reference proteome</keyword>
<feature type="region of interest" description="Disordered" evidence="1">
    <location>
        <begin position="75"/>
        <end position="151"/>
    </location>
</feature>
<reference evidence="2" key="1">
    <citation type="journal article" date="2020" name="Stud. Mycol.">
        <title>101 Dothideomycetes genomes: a test case for predicting lifestyles and emergence of pathogens.</title>
        <authorList>
            <person name="Haridas S."/>
            <person name="Albert R."/>
            <person name="Binder M."/>
            <person name="Bloem J."/>
            <person name="Labutti K."/>
            <person name="Salamov A."/>
            <person name="Andreopoulos B."/>
            <person name="Baker S."/>
            <person name="Barry K."/>
            <person name="Bills G."/>
            <person name="Bluhm B."/>
            <person name="Cannon C."/>
            <person name="Castanera R."/>
            <person name="Culley D."/>
            <person name="Daum C."/>
            <person name="Ezra D."/>
            <person name="Gonzalez J."/>
            <person name="Henrissat B."/>
            <person name="Kuo A."/>
            <person name="Liang C."/>
            <person name="Lipzen A."/>
            <person name="Lutzoni F."/>
            <person name="Magnuson J."/>
            <person name="Mondo S."/>
            <person name="Nolan M."/>
            <person name="Ohm R."/>
            <person name="Pangilinan J."/>
            <person name="Park H.-J."/>
            <person name="Ramirez L."/>
            <person name="Alfaro M."/>
            <person name="Sun H."/>
            <person name="Tritt A."/>
            <person name="Yoshinaga Y."/>
            <person name="Zwiers L.-H."/>
            <person name="Turgeon B."/>
            <person name="Goodwin S."/>
            <person name="Spatafora J."/>
            <person name="Crous P."/>
            <person name="Grigoriev I."/>
        </authorList>
    </citation>
    <scope>NUCLEOTIDE SEQUENCE</scope>
    <source>
        <strain evidence="2">Tuck. ex Michener</strain>
    </source>
</reference>
<feature type="compositionally biased region" description="Basic and acidic residues" evidence="1">
    <location>
        <begin position="125"/>
        <end position="150"/>
    </location>
</feature>
<evidence type="ECO:0000313" key="3">
    <source>
        <dbReference type="Proteomes" id="UP000800092"/>
    </source>
</evidence>
<dbReference type="OrthoDB" id="5428259at2759"/>
<dbReference type="Proteomes" id="UP000800092">
    <property type="component" value="Unassembled WGS sequence"/>
</dbReference>
<feature type="compositionally biased region" description="Basic and acidic residues" evidence="1">
    <location>
        <begin position="197"/>
        <end position="207"/>
    </location>
</feature>
<sequence length="502" mass="57216">MTMPMPLHCNICPKQPDFSDVSHLLTHIASKGHLSHYYKVKVRSSTETRAAEQIDAYDKWYAEWNVEELMSDRMNLKDKRRPRARLPGARPSSRPSTRRGTPSSHGPSARSSMLNSRPASRTATRARENTLDPRLNDHDHDHPIKLEHRSASPYIESSSLLHTHIPRMVRWPTTYRSPMLVKKTSLTDSSVFSENEELPRTRSKGDEQDASNDMIVSESNKLKGVLWPGMDIFDSATPEMRRKRNQKKDTSVLEQLEQNSQEVEPNELVFTPSGSFKRQRRISHLLDEESSPIKTSPIKRRPRRPVLADLDPNSNGLPRLRSHSQQASILANNEQAIVEDDDDEQDFKLTYGHTLGSKQKRTFDIFEDKIEEQASFEHPAPLTYLTSEFRPPENQSYQFGLPTQDTTFGSIMNSGPDPKPMSNNLLQFDEKENFDLTQYQYGLNFSAATSASTFNFTPADLLPTAEFPGFFTNPLVFNPYRTTFEQDADDEGRTISAPPSDM</sequence>
<dbReference type="AlphaFoldDB" id="A0A6A6HNC5"/>
<evidence type="ECO:0000313" key="2">
    <source>
        <dbReference type="EMBL" id="KAF2239308.1"/>
    </source>
</evidence>
<accession>A0A6A6HNC5</accession>
<feature type="region of interest" description="Disordered" evidence="1">
    <location>
        <begin position="293"/>
        <end position="320"/>
    </location>
</feature>
<proteinExistence type="predicted"/>
<dbReference type="EMBL" id="ML991773">
    <property type="protein sequence ID" value="KAF2239308.1"/>
    <property type="molecule type" value="Genomic_DNA"/>
</dbReference>
<name>A0A6A6HNC5_VIRVR</name>
<feature type="region of interest" description="Disordered" evidence="1">
    <location>
        <begin position="188"/>
        <end position="209"/>
    </location>
</feature>
<evidence type="ECO:0000256" key="1">
    <source>
        <dbReference type="SAM" id="MobiDB-lite"/>
    </source>
</evidence>